<evidence type="ECO:0000313" key="3">
    <source>
        <dbReference type="Proteomes" id="UP000026961"/>
    </source>
</evidence>
<evidence type="ECO:0000256" key="1">
    <source>
        <dbReference type="SAM" id="MobiDB-lite"/>
    </source>
</evidence>
<evidence type="ECO:0000313" key="2">
    <source>
        <dbReference type="EnsemblPlants" id="OGLUM07G05550.1"/>
    </source>
</evidence>
<protein>
    <submittedName>
        <fullName evidence="2">Uncharacterized protein</fullName>
    </submittedName>
</protein>
<dbReference type="HOGENOM" id="CLU_1126009_0_0_1"/>
<dbReference type="Proteomes" id="UP000026961">
    <property type="component" value="Chromosome 7"/>
</dbReference>
<name>A0A0E0AGT6_9ORYZ</name>
<sequence>MQTTHEPLTKAGISEREKRSPFPVLRHRPARRTRRERDGYAIGLGYAEAAGYSALRPPRRSPEVVVVVGGRGGGGDLVGEDSHRIGVWVFSLAAPSTTSSPAPPRTCSGCPIPERREIQAEAAYGGGADGDLAAGLPPPPPPPPDTPISLPDRTVLPRIARGHRHRLHLLSASPPRRLPSPAAAASVLLPSAAGAAAKIPHRARATYSLSLSTRFRRGYKIHEHPCKDHFQWVTSPSAQLVYVTIHA</sequence>
<organism evidence="2">
    <name type="scientific">Oryza glumipatula</name>
    <dbReference type="NCBI Taxonomy" id="40148"/>
    <lineage>
        <taxon>Eukaryota</taxon>
        <taxon>Viridiplantae</taxon>
        <taxon>Streptophyta</taxon>
        <taxon>Embryophyta</taxon>
        <taxon>Tracheophyta</taxon>
        <taxon>Spermatophyta</taxon>
        <taxon>Magnoliopsida</taxon>
        <taxon>Liliopsida</taxon>
        <taxon>Poales</taxon>
        <taxon>Poaceae</taxon>
        <taxon>BOP clade</taxon>
        <taxon>Oryzoideae</taxon>
        <taxon>Oryzeae</taxon>
        <taxon>Oryzinae</taxon>
        <taxon>Oryza</taxon>
    </lineage>
</organism>
<dbReference type="EnsemblPlants" id="OGLUM07G05550.1">
    <property type="protein sequence ID" value="OGLUM07G05550.1"/>
    <property type="gene ID" value="OGLUM07G05550"/>
</dbReference>
<proteinExistence type="predicted"/>
<reference evidence="2" key="1">
    <citation type="submission" date="2015-04" db="UniProtKB">
        <authorList>
            <consortium name="EnsemblPlants"/>
        </authorList>
    </citation>
    <scope>IDENTIFICATION</scope>
</reference>
<dbReference type="Gramene" id="OGLUM07G05550.1">
    <property type="protein sequence ID" value="OGLUM07G05550.1"/>
    <property type="gene ID" value="OGLUM07G05550"/>
</dbReference>
<dbReference type="AlphaFoldDB" id="A0A0E0AGT6"/>
<feature type="compositionally biased region" description="Basic residues" evidence="1">
    <location>
        <begin position="25"/>
        <end position="34"/>
    </location>
</feature>
<feature type="compositionally biased region" description="Pro residues" evidence="1">
    <location>
        <begin position="136"/>
        <end position="146"/>
    </location>
</feature>
<feature type="region of interest" description="Disordered" evidence="1">
    <location>
        <begin position="1"/>
        <end position="36"/>
    </location>
</feature>
<keyword evidence="3" id="KW-1185">Reference proteome</keyword>
<feature type="region of interest" description="Disordered" evidence="1">
    <location>
        <begin position="126"/>
        <end position="150"/>
    </location>
</feature>
<reference evidence="2" key="2">
    <citation type="submission" date="2018-05" db="EMBL/GenBank/DDBJ databases">
        <title>OgluRS3 (Oryza glumaepatula Reference Sequence Version 3).</title>
        <authorList>
            <person name="Zhang J."/>
            <person name="Kudrna D."/>
            <person name="Lee S."/>
            <person name="Talag J."/>
            <person name="Welchert J."/>
            <person name="Wing R.A."/>
        </authorList>
    </citation>
    <scope>NUCLEOTIDE SEQUENCE [LARGE SCALE GENOMIC DNA]</scope>
</reference>
<accession>A0A0E0AGT6</accession>